<dbReference type="GO" id="GO:0008408">
    <property type="term" value="F:3'-5' exonuclease activity"/>
    <property type="evidence" value="ECO:0007669"/>
    <property type="project" value="TreeGrafter"/>
</dbReference>
<dbReference type="InterPro" id="IPR036397">
    <property type="entry name" value="RNaseH_sf"/>
</dbReference>
<dbReference type="PANTHER" id="PTHR13620">
    <property type="entry name" value="3-5 EXONUCLEASE"/>
    <property type="match status" value="1"/>
</dbReference>
<evidence type="ECO:0000313" key="4">
    <source>
        <dbReference type="Proteomes" id="UP001231189"/>
    </source>
</evidence>
<dbReference type="GO" id="GO:0003676">
    <property type="term" value="F:nucleic acid binding"/>
    <property type="evidence" value="ECO:0007669"/>
    <property type="project" value="InterPro"/>
</dbReference>
<accession>A0AAD8WT80</accession>
<comment type="caution">
    <text evidence="3">The sequence shown here is derived from an EMBL/GenBank/DDBJ whole genome shotgun (WGS) entry which is preliminary data.</text>
</comment>
<dbReference type="InterPro" id="IPR051132">
    <property type="entry name" value="3-5_Exonuclease_domain"/>
</dbReference>
<dbReference type="AlphaFoldDB" id="A0AAD8WT80"/>
<protein>
    <recommendedName>
        <fullName evidence="5">3'-5' exonuclease domain-containing protein</fullName>
    </recommendedName>
</protein>
<dbReference type="Proteomes" id="UP001231189">
    <property type="component" value="Unassembled WGS sequence"/>
</dbReference>
<dbReference type="InterPro" id="IPR012337">
    <property type="entry name" value="RNaseH-like_sf"/>
</dbReference>
<evidence type="ECO:0000256" key="2">
    <source>
        <dbReference type="ARBA" id="ARBA00022801"/>
    </source>
</evidence>
<evidence type="ECO:0000313" key="3">
    <source>
        <dbReference type="EMBL" id="KAK1677148.1"/>
    </source>
</evidence>
<dbReference type="Gene3D" id="3.30.420.10">
    <property type="entry name" value="Ribonuclease H-like superfamily/Ribonuclease H"/>
    <property type="match status" value="1"/>
</dbReference>
<evidence type="ECO:0000256" key="1">
    <source>
        <dbReference type="ARBA" id="ARBA00022722"/>
    </source>
</evidence>
<dbReference type="PANTHER" id="PTHR13620:SF122">
    <property type="entry name" value="3'-5' EXONUCLEASE DOMAIN-CONTAINING PROTEIN"/>
    <property type="match status" value="1"/>
</dbReference>
<name>A0AAD8WT80_LOLMU</name>
<proteinExistence type="predicted"/>
<organism evidence="3 4">
    <name type="scientific">Lolium multiflorum</name>
    <name type="common">Italian ryegrass</name>
    <name type="synonym">Lolium perenne subsp. multiflorum</name>
    <dbReference type="NCBI Taxonomy" id="4521"/>
    <lineage>
        <taxon>Eukaryota</taxon>
        <taxon>Viridiplantae</taxon>
        <taxon>Streptophyta</taxon>
        <taxon>Embryophyta</taxon>
        <taxon>Tracheophyta</taxon>
        <taxon>Spermatophyta</taxon>
        <taxon>Magnoliopsida</taxon>
        <taxon>Liliopsida</taxon>
        <taxon>Poales</taxon>
        <taxon>Poaceae</taxon>
        <taxon>BOP clade</taxon>
        <taxon>Pooideae</taxon>
        <taxon>Poodae</taxon>
        <taxon>Poeae</taxon>
        <taxon>Poeae Chloroplast Group 2 (Poeae type)</taxon>
        <taxon>Loliodinae</taxon>
        <taxon>Loliinae</taxon>
        <taxon>Lolium</taxon>
    </lineage>
</organism>
<keyword evidence="2" id="KW-0378">Hydrolase</keyword>
<dbReference type="EMBL" id="JAUUTY010000002">
    <property type="protein sequence ID" value="KAK1677148.1"/>
    <property type="molecule type" value="Genomic_DNA"/>
</dbReference>
<evidence type="ECO:0008006" key="5">
    <source>
        <dbReference type="Google" id="ProtNLM"/>
    </source>
</evidence>
<reference evidence="3" key="1">
    <citation type="submission" date="2023-07" db="EMBL/GenBank/DDBJ databases">
        <title>A chromosome-level genome assembly of Lolium multiflorum.</title>
        <authorList>
            <person name="Chen Y."/>
            <person name="Copetti D."/>
            <person name="Kolliker R."/>
            <person name="Studer B."/>
        </authorList>
    </citation>
    <scope>NUCLEOTIDE SEQUENCE</scope>
    <source>
        <strain evidence="3">02402/16</strain>
        <tissue evidence="3">Leaf</tissue>
    </source>
</reference>
<dbReference type="GO" id="GO:0005737">
    <property type="term" value="C:cytoplasm"/>
    <property type="evidence" value="ECO:0007669"/>
    <property type="project" value="TreeGrafter"/>
</dbReference>
<sequence>MDFKVTVTTRAATMEKWIYRVSEDFLCDASTKIVGLDCEFTDKVKGIKQKHLPEDRRQRAAVLQLCVANDIILFQIFHATNVPDLLKKFLSSGKVWFFGAAIDMDRRMLMPYGLNIRCAFDLQKMINIHKLDPGVKNRRMPSLYDLSNAVLGTNLEKKGFGFSGKVLVPQIVEYSCEGCTSTVSTPSEVQECFSVFSARFGFSGKVQVPAWFEYSSEGCTSSDLAPRGVQDCFSMISATFGFSVKVQVPAWFEYSSEGCTGTYLAPRGVQDCFSLISASFGFSVKVKVPVGSSTVVKVQTLSLMPPSEDSFFYGNVQQFLVVHKGMDILNYPRGFGTPPEDVELHQNPILSATTMLILGVDEGPADCLLKVQLKYFAGPKDFVYALHVADLPDVKCAVDEEGSLYLKFSNRYAFDYTSINHFFICARLMLKFYKVATIRRRHPDFDGSFKTIYSRQNINDTWAVVESA</sequence>
<dbReference type="SUPFAM" id="SSF53098">
    <property type="entry name" value="Ribonuclease H-like"/>
    <property type="match status" value="1"/>
</dbReference>
<gene>
    <name evidence="3" type="ORF">QYE76_037996</name>
</gene>
<keyword evidence="1" id="KW-0540">Nuclease</keyword>
<dbReference type="GO" id="GO:0005634">
    <property type="term" value="C:nucleus"/>
    <property type="evidence" value="ECO:0007669"/>
    <property type="project" value="TreeGrafter"/>
</dbReference>
<keyword evidence="4" id="KW-1185">Reference proteome</keyword>